<proteinExistence type="predicted"/>
<dbReference type="InterPro" id="IPR053150">
    <property type="entry name" value="Teicoplanin_resist-assoc"/>
</dbReference>
<feature type="transmembrane region" description="Helical" evidence="1">
    <location>
        <begin position="119"/>
        <end position="138"/>
    </location>
</feature>
<keyword evidence="1" id="KW-0812">Transmembrane</keyword>
<dbReference type="PANTHER" id="PTHR36834">
    <property type="entry name" value="MEMBRANE PROTEIN-RELATED"/>
    <property type="match status" value="1"/>
</dbReference>
<dbReference type="Pfam" id="PF04892">
    <property type="entry name" value="VanZ"/>
    <property type="match status" value="1"/>
</dbReference>
<name>A0ABW1MFN4_9ACTN</name>
<keyword evidence="1" id="KW-1133">Transmembrane helix</keyword>
<protein>
    <submittedName>
        <fullName evidence="3">VanZ family protein</fullName>
    </submittedName>
</protein>
<feature type="transmembrane region" description="Helical" evidence="1">
    <location>
        <begin position="56"/>
        <end position="77"/>
    </location>
</feature>
<feature type="domain" description="VanZ-like" evidence="2">
    <location>
        <begin position="16"/>
        <end position="135"/>
    </location>
</feature>
<keyword evidence="4" id="KW-1185">Reference proteome</keyword>
<gene>
    <name evidence="3" type="ORF">ACFP4F_08450</name>
</gene>
<dbReference type="PANTHER" id="PTHR36834:SF1">
    <property type="entry name" value="INTEGRAL MEMBRANE PROTEIN"/>
    <property type="match status" value="1"/>
</dbReference>
<dbReference type="Proteomes" id="UP001596139">
    <property type="component" value="Unassembled WGS sequence"/>
</dbReference>
<comment type="caution">
    <text evidence="3">The sequence shown here is derived from an EMBL/GenBank/DDBJ whole genome shotgun (WGS) entry which is preliminary data.</text>
</comment>
<organism evidence="3 4">
    <name type="scientific">Streptomyces ochraceiscleroticus</name>
    <dbReference type="NCBI Taxonomy" id="47761"/>
    <lineage>
        <taxon>Bacteria</taxon>
        <taxon>Bacillati</taxon>
        <taxon>Actinomycetota</taxon>
        <taxon>Actinomycetes</taxon>
        <taxon>Kitasatosporales</taxon>
        <taxon>Streptomycetaceae</taxon>
        <taxon>Streptomyces</taxon>
    </lineage>
</organism>
<evidence type="ECO:0000259" key="2">
    <source>
        <dbReference type="Pfam" id="PF04892"/>
    </source>
</evidence>
<evidence type="ECO:0000313" key="4">
    <source>
        <dbReference type="Proteomes" id="UP001596139"/>
    </source>
</evidence>
<evidence type="ECO:0000256" key="1">
    <source>
        <dbReference type="SAM" id="Phobius"/>
    </source>
</evidence>
<feature type="transmembrane region" description="Helical" evidence="1">
    <location>
        <begin position="89"/>
        <end position="107"/>
    </location>
</feature>
<accession>A0ABW1MFN4</accession>
<evidence type="ECO:0000313" key="3">
    <source>
        <dbReference type="EMBL" id="MFC6062578.1"/>
    </source>
</evidence>
<dbReference type="EMBL" id="JBHSPX010000003">
    <property type="protein sequence ID" value="MFC6062578.1"/>
    <property type="molecule type" value="Genomic_DNA"/>
</dbReference>
<dbReference type="InterPro" id="IPR006976">
    <property type="entry name" value="VanZ-like"/>
</dbReference>
<sequence length="173" mass="18092">MAGFRMRAAGFVLLLAHLSIVYSVMLRPRAVPWVPAANLRPLETIRAALALGPWEAVHQLGGAVLLMAPLGVLLPLAGGRLTASALGSFTRTVFTGAMIAFAVAVLQSTVPGRVPDVDVVLLNTLGVALAHLVIVPVVRARLRRREYAGAVPTPTIPRVGLAPQADALSGSRT</sequence>
<keyword evidence="1" id="KW-0472">Membrane</keyword>
<reference evidence="4" key="1">
    <citation type="journal article" date="2019" name="Int. J. Syst. Evol. Microbiol.">
        <title>The Global Catalogue of Microorganisms (GCM) 10K type strain sequencing project: providing services to taxonomists for standard genome sequencing and annotation.</title>
        <authorList>
            <consortium name="The Broad Institute Genomics Platform"/>
            <consortium name="The Broad Institute Genome Sequencing Center for Infectious Disease"/>
            <person name="Wu L."/>
            <person name="Ma J."/>
        </authorList>
    </citation>
    <scope>NUCLEOTIDE SEQUENCE [LARGE SCALE GENOMIC DNA]</scope>
    <source>
        <strain evidence="4">CGMCC 1.15180</strain>
    </source>
</reference>
<dbReference type="RefSeq" id="WP_245659510.1">
    <property type="nucleotide sequence ID" value="NZ_JBHSPX010000003.1"/>
</dbReference>